<gene>
    <name evidence="2" type="ORF">HDA36_002701</name>
</gene>
<keyword evidence="3" id="KW-1185">Reference proteome</keyword>
<evidence type="ECO:0000313" key="2">
    <source>
        <dbReference type="EMBL" id="MBB5432617.1"/>
    </source>
</evidence>
<protein>
    <submittedName>
        <fullName evidence="2">HAD superfamily hydrolase (TIGR01549 family)</fullName>
    </submittedName>
</protein>
<dbReference type="NCBIfam" id="TIGR01509">
    <property type="entry name" value="HAD-SF-IA-v3"/>
    <property type="match status" value="1"/>
</dbReference>
<accession>A0A7W8QLF5</accession>
<evidence type="ECO:0000313" key="3">
    <source>
        <dbReference type="Proteomes" id="UP000572635"/>
    </source>
</evidence>
<dbReference type="SFLD" id="SFLDG01129">
    <property type="entry name" value="C1.5:_HAD__Beta-PGM__Phosphata"/>
    <property type="match status" value="1"/>
</dbReference>
<dbReference type="SFLD" id="SFLDS00003">
    <property type="entry name" value="Haloacid_Dehalogenase"/>
    <property type="match status" value="1"/>
</dbReference>
<dbReference type="Gene3D" id="3.40.50.1000">
    <property type="entry name" value="HAD superfamily/HAD-like"/>
    <property type="match status" value="1"/>
</dbReference>
<dbReference type="PANTHER" id="PTHR43316">
    <property type="entry name" value="HYDROLASE, HALOACID DELAHOGENASE-RELATED"/>
    <property type="match status" value="1"/>
</dbReference>
<proteinExistence type="predicted"/>
<dbReference type="InterPro" id="IPR006439">
    <property type="entry name" value="HAD-SF_hydro_IA"/>
</dbReference>
<dbReference type="GO" id="GO:0016787">
    <property type="term" value="F:hydrolase activity"/>
    <property type="evidence" value="ECO:0007669"/>
    <property type="project" value="UniProtKB-KW"/>
</dbReference>
<keyword evidence="1 2" id="KW-0378">Hydrolase</keyword>
<dbReference type="PRINTS" id="PR00413">
    <property type="entry name" value="HADHALOGNASE"/>
</dbReference>
<comment type="caution">
    <text evidence="2">The sequence shown here is derived from an EMBL/GenBank/DDBJ whole genome shotgun (WGS) entry which is preliminary data.</text>
</comment>
<dbReference type="Proteomes" id="UP000572635">
    <property type="component" value="Unassembled WGS sequence"/>
</dbReference>
<organism evidence="2 3">
    <name type="scientific">Nocardiopsis composta</name>
    <dbReference type="NCBI Taxonomy" id="157465"/>
    <lineage>
        <taxon>Bacteria</taxon>
        <taxon>Bacillati</taxon>
        <taxon>Actinomycetota</taxon>
        <taxon>Actinomycetes</taxon>
        <taxon>Streptosporangiales</taxon>
        <taxon>Nocardiopsidaceae</taxon>
        <taxon>Nocardiopsis</taxon>
    </lineage>
</organism>
<dbReference type="SUPFAM" id="SSF56784">
    <property type="entry name" value="HAD-like"/>
    <property type="match status" value="1"/>
</dbReference>
<dbReference type="InterPro" id="IPR023214">
    <property type="entry name" value="HAD_sf"/>
</dbReference>
<sequence length="218" mass="23816">MTIRSVVFDVGETLVDETRIFSRWADRLGVPRLAFFGLMGGVLSQGRPLMDAFRIVRPGFDLEEEVRAWRAEEPGTLADGFDAEDLYPDVRTALGALRGMGLAVVIAGNQPVQARPALEAMELPVDGVHVSDEWGVQKPDPAFFTRVTETAGLPPAEILYVGDRVDNDVLPARAAGMRTALVRRGMLGYLHADRPDAKYADVVVDSLDELPTWIAAGR</sequence>
<dbReference type="NCBIfam" id="TIGR01549">
    <property type="entry name" value="HAD-SF-IA-v1"/>
    <property type="match status" value="1"/>
</dbReference>
<dbReference type="EMBL" id="JACHDB010000001">
    <property type="protein sequence ID" value="MBB5432617.1"/>
    <property type="molecule type" value="Genomic_DNA"/>
</dbReference>
<reference evidence="2 3" key="1">
    <citation type="submission" date="2020-08" db="EMBL/GenBank/DDBJ databases">
        <title>Sequencing the genomes of 1000 actinobacteria strains.</title>
        <authorList>
            <person name="Klenk H.-P."/>
        </authorList>
    </citation>
    <scope>NUCLEOTIDE SEQUENCE [LARGE SCALE GENOMIC DNA]</scope>
    <source>
        <strain evidence="2 3">DSM 44551</strain>
    </source>
</reference>
<name>A0A7W8QLF5_9ACTN</name>
<dbReference type="Pfam" id="PF00702">
    <property type="entry name" value="Hydrolase"/>
    <property type="match status" value="1"/>
</dbReference>
<dbReference type="AlphaFoldDB" id="A0A7W8QLF5"/>
<dbReference type="InterPro" id="IPR051540">
    <property type="entry name" value="S-2-haloacid_dehalogenase"/>
</dbReference>
<evidence type="ECO:0000256" key="1">
    <source>
        <dbReference type="ARBA" id="ARBA00022801"/>
    </source>
</evidence>
<dbReference type="InterPro" id="IPR036412">
    <property type="entry name" value="HAD-like_sf"/>
</dbReference>